<gene>
    <name evidence="1" type="ORF">SAY87_024902</name>
</gene>
<dbReference type="PANTHER" id="PTHR31065">
    <property type="entry name" value="PLATZ TRANSCRIPTION FACTOR FAMILY PROTEIN"/>
    <property type="match status" value="1"/>
</dbReference>
<dbReference type="EMBL" id="JAXIOK010000024">
    <property type="protein sequence ID" value="KAK4741314.1"/>
    <property type="molecule type" value="Genomic_DNA"/>
</dbReference>
<reference evidence="1 2" key="1">
    <citation type="journal article" date="2023" name="Hortic Res">
        <title>Pangenome of water caltrop reveals structural variations and asymmetric subgenome divergence after allopolyploidization.</title>
        <authorList>
            <person name="Zhang X."/>
            <person name="Chen Y."/>
            <person name="Wang L."/>
            <person name="Yuan Y."/>
            <person name="Fang M."/>
            <person name="Shi L."/>
            <person name="Lu R."/>
            <person name="Comes H.P."/>
            <person name="Ma Y."/>
            <person name="Chen Y."/>
            <person name="Huang G."/>
            <person name="Zhou Y."/>
            <person name="Zheng Z."/>
            <person name="Qiu Y."/>
        </authorList>
    </citation>
    <scope>NUCLEOTIDE SEQUENCE [LARGE SCALE GENOMIC DNA]</scope>
    <source>
        <tissue evidence="1">Roots</tissue>
    </source>
</reference>
<proteinExistence type="predicted"/>
<evidence type="ECO:0000313" key="1">
    <source>
        <dbReference type="EMBL" id="KAK4741314.1"/>
    </source>
</evidence>
<comment type="caution">
    <text evidence="1">The sequence shown here is derived from an EMBL/GenBank/DDBJ whole genome shotgun (WGS) entry which is preliminary data.</text>
</comment>
<evidence type="ECO:0008006" key="3">
    <source>
        <dbReference type="Google" id="ProtNLM"/>
    </source>
</evidence>
<dbReference type="InterPro" id="IPR006734">
    <property type="entry name" value="PLATZ"/>
</dbReference>
<dbReference type="Proteomes" id="UP001345219">
    <property type="component" value="Chromosome 19"/>
</dbReference>
<dbReference type="AlphaFoldDB" id="A0AAN7GPX8"/>
<name>A0AAN7GPX8_9MYRT</name>
<sequence length="259" mass="28810">MLVTTAASSRTMPAWLQALLTEKFFNACLIHQEARKNEKNIFCLDCCTSFCPHCLPLHCSHRLLQIRRYVYHDVLRLDDAAKLIDCSSVQAYITNSAKVVFLKQRPQARQCRGSGNICCTCDRALQDPYLFCSISCKIDYILKTEGCHGGLWKYLLECNFLPLPDDPGLMTPDTVLEPVGSARTSSGSSGYGGVGCWNMACTAATDFVVRKKRTTMLACTGHFQPARERGHPACSRASDMSAGLIISRRKKTPQRAPLY</sequence>
<dbReference type="Pfam" id="PF04640">
    <property type="entry name" value="PLATZ"/>
    <property type="match status" value="1"/>
</dbReference>
<accession>A0AAN7GPX8</accession>
<organism evidence="1 2">
    <name type="scientific">Trapa incisa</name>
    <dbReference type="NCBI Taxonomy" id="236973"/>
    <lineage>
        <taxon>Eukaryota</taxon>
        <taxon>Viridiplantae</taxon>
        <taxon>Streptophyta</taxon>
        <taxon>Embryophyta</taxon>
        <taxon>Tracheophyta</taxon>
        <taxon>Spermatophyta</taxon>
        <taxon>Magnoliopsida</taxon>
        <taxon>eudicotyledons</taxon>
        <taxon>Gunneridae</taxon>
        <taxon>Pentapetalae</taxon>
        <taxon>rosids</taxon>
        <taxon>malvids</taxon>
        <taxon>Myrtales</taxon>
        <taxon>Lythraceae</taxon>
        <taxon>Trapa</taxon>
    </lineage>
</organism>
<protein>
    <recommendedName>
        <fullName evidence="3">B box-type domain-containing protein</fullName>
    </recommendedName>
</protein>
<dbReference type="PANTHER" id="PTHR31065:SF1">
    <property type="entry name" value="OS09G0116050 PROTEIN"/>
    <property type="match status" value="1"/>
</dbReference>
<evidence type="ECO:0000313" key="2">
    <source>
        <dbReference type="Proteomes" id="UP001345219"/>
    </source>
</evidence>
<keyword evidence="2" id="KW-1185">Reference proteome</keyword>